<dbReference type="AlphaFoldDB" id="A0A6N9I0N1"/>
<feature type="compositionally biased region" description="Basic and acidic residues" evidence="1">
    <location>
        <begin position="99"/>
        <end position="124"/>
    </location>
</feature>
<evidence type="ECO:0000313" key="3">
    <source>
        <dbReference type="Proteomes" id="UP000449209"/>
    </source>
</evidence>
<evidence type="ECO:0000256" key="1">
    <source>
        <dbReference type="SAM" id="MobiDB-lite"/>
    </source>
</evidence>
<comment type="caution">
    <text evidence="2">The sequence shown here is derived from an EMBL/GenBank/DDBJ whole genome shotgun (WGS) entry which is preliminary data.</text>
</comment>
<name>A0A6N9I0N1_9LACO</name>
<reference evidence="2 3" key="1">
    <citation type="journal article" date="2019" name="Appl. Environ. Microbiol.">
        <title>Genetic determinants of hydroxycinnamic acid metabolism in heterofermentative lactobacilli.</title>
        <authorList>
            <person name="Gaur G."/>
            <person name="Oh J.H."/>
            <person name="Filannino P."/>
            <person name="Gobbetti M."/>
            <person name="van Pijkeren J.P."/>
            <person name="Ganzle M.G."/>
        </authorList>
    </citation>
    <scope>NUCLEOTIDE SEQUENCE [LARGE SCALE GENOMIC DNA]</scope>
    <source>
        <strain evidence="2 3">C5</strain>
    </source>
</reference>
<organism evidence="2 3">
    <name type="scientific">Furfurilactobacillus milii</name>
    <dbReference type="NCBI Taxonomy" id="2888272"/>
    <lineage>
        <taxon>Bacteria</taxon>
        <taxon>Bacillati</taxon>
        <taxon>Bacillota</taxon>
        <taxon>Bacilli</taxon>
        <taxon>Lactobacillales</taxon>
        <taxon>Lactobacillaceae</taxon>
        <taxon>Furfurilactobacillus</taxon>
    </lineage>
</organism>
<protein>
    <submittedName>
        <fullName evidence="2">DUF4355 domain-containing protein</fullName>
    </submittedName>
</protein>
<feature type="region of interest" description="Disordered" evidence="1">
    <location>
        <begin position="1"/>
        <end position="56"/>
    </location>
</feature>
<feature type="region of interest" description="Disordered" evidence="1">
    <location>
        <begin position="80"/>
        <end position="124"/>
    </location>
</feature>
<accession>A0A6N9I0N1</accession>
<dbReference type="OrthoDB" id="2322730at2"/>
<proteinExistence type="predicted"/>
<feature type="compositionally biased region" description="Basic and acidic residues" evidence="1">
    <location>
        <begin position="80"/>
        <end position="91"/>
    </location>
</feature>
<dbReference type="InterPro" id="IPR025580">
    <property type="entry name" value="Gp46"/>
</dbReference>
<dbReference type="Pfam" id="PF14265">
    <property type="entry name" value="DUF4355"/>
    <property type="match status" value="1"/>
</dbReference>
<dbReference type="EMBL" id="WEZQ01000001">
    <property type="protein sequence ID" value="MYV15943.1"/>
    <property type="molecule type" value="Genomic_DNA"/>
</dbReference>
<evidence type="ECO:0000313" key="2">
    <source>
        <dbReference type="EMBL" id="MYV15943.1"/>
    </source>
</evidence>
<sequence>MKTNLQFFADPNPEPKPNDSNPNPDGKNPKPAGKTYTQDDIGKMMASKAKEVESNLRDDFEKELKQKEQEWLEKELKQKEQEWLEKGEKRASMNASEKAQADLEEQRQALKEQQDRLQEKLDEADRKDALAATKTVLTDQHIPAEFAEFISDVKEDVRNNNLDKFTNLFNKAVQEAVEKKVMGNQSPQNGGQQFNVSMTREDFAQMSLEEQTNLYRQKPDLYNKLK</sequence>
<gene>
    <name evidence="2" type="ORF">GB993_00130</name>
</gene>
<dbReference type="Proteomes" id="UP000449209">
    <property type="component" value="Unassembled WGS sequence"/>
</dbReference>